<dbReference type="InterPro" id="IPR027304">
    <property type="entry name" value="Trigger_fact/SurA_dom_sf"/>
</dbReference>
<dbReference type="GO" id="GO:0006457">
    <property type="term" value="P:protein folding"/>
    <property type="evidence" value="ECO:0007669"/>
    <property type="project" value="InterPro"/>
</dbReference>
<accession>A0A6N7XKN8</accession>
<evidence type="ECO:0000256" key="3">
    <source>
        <dbReference type="SAM" id="MobiDB-lite"/>
    </source>
</evidence>
<dbReference type="SUPFAM" id="SSF109998">
    <property type="entry name" value="Triger factor/SurA peptide-binding domain-like"/>
    <property type="match status" value="1"/>
</dbReference>
<dbReference type="GO" id="GO:0015031">
    <property type="term" value="P:protein transport"/>
    <property type="evidence" value="ECO:0007669"/>
    <property type="project" value="InterPro"/>
</dbReference>
<keyword evidence="2" id="KW-0413">Isomerase</keyword>
<dbReference type="InterPro" id="IPR037041">
    <property type="entry name" value="Trigger_fac_C_sf"/>
</dbReference>
<keyword evidence="6" id="KW-1185">Reference proteome</keyword>
<evidence type="ECO:0000259" key="4">
    <source>
        <dbReference type="Pfam" id="PF05698"/>
    </source>
</evidence>
<dbReference type="RefSeq" id="WP_154433308.1">
    <property type="nucleotide sequence ID" value="NZ_VUNC01000001.1"/>
</dbReference>
<feature type="domain" description="Trigger factor C-terminal" evidence="4">
    <location>
        <begin position="93"/>
        <end position="207"/>
    </location>
</feature>
<gene>
    <name evidence="5" type="ORF">FYJ68_00120</name>
</gene>
<sequence length="296" mass="32038">MAAGKHFAGSRPTLSDEEVDAVVRSAMERARRAAEEPLYTLSSYEPVKVSVRVPCVTDAQVDLALSSMAQQAGADESRLSDADWVRQAFGARSLDELRAGVRNDLLASNMHDADRRKGALCLAELASRLQEEVPEQVVDEMRQGMRAGLEQDLAQSGLTVKEFCEQTGTPREDLEQSLASQAREAATQGAALDAYARERGLSASEGEWPRLLGIPPVQLAEVARQARANGNYEALARTALRNKTADIVVTECDCTYSYETPQEAEDRLQKMLRDGNGTVTPGPMGTSGLDASLPLV</sequence>
<evidence type="ECO:0000256" key="1">
    <source>
        <dbReference type="ARBA" id="ARBA00023110"/>
    </source>
</evidence>
<dbReference type="AlphaFoldDB" id="A0A6N7XKN8"/>
<evidence type="ECO:0000256" key="2">
    <source>
        <dbReference type="ARBA" id="ARBA00023235"/>
    </source>
</evidence>
<feature type="region of interest" description="Disordered" evidence="3">
    <location>
        <begin position="275"/>
        <end position="296"/>
    </location>
</feature>
<dbReference type="Gene3D" id="1.10.3120.10">
    <property type="entry name" value="Trigger factor, C-terminal domain"/>
    <property type="match status" value="1"/>
</dbReference>
<dbReference type="EMBL" id="VUNC01000001">
    <property type="protein sequence ID" value="MST71534.1"/>
    <property type="molecule type" value="Genomic_DNA"/>
</dbReference>
<dbReference type="Proteomes" id="UP000469325">
    <property type="component" value="Unassembled WGS sequence"/>
</dbReference>
<evidence type="ECO:0000313" key="5">
    <source>
        <dbReference type="EMBL" id="MST71534.1"/>
    </source>
</evidence>
<keyword evidence="1" id="KW-0697">Rotamase</keyword>
<dbReference type="InterPro" id="IPR008880">
    <property type="entry name" value="Trigger_fac_C"/>
</dbReference>
<reference evidence="5 6" key="1">
    <citation type="submission" date="2019-08" db="EMBL/GenBank/DDBJ databases">
        <title>In-depth cultivation of the pig gut microbiome towards novel bacterial diversity and tailored functional studies.</title>
        <authorList>
            <person name="Wylensek D."/>
            <person name="Hitch T.C.A."/>
            <person name="Clavel T."/>
        </authorList>
    </citation>
    <scope>NUCLEOTIDE SEQUENCE [LARGE SCALE GENOMIC DNA]</scope>
    <source>
        <strain evidence="5 6">CA-Schmier-601-WT-1</strain>
    </source>
</reference>
<proteinExistence type="predicted"/>
<evidence type="ECO:0000313" key="6">
    <source>
        <dbReference type="Proteomes" id="UP000469325"/>
    </source>
</evidence>
<dbReference type="GO" id="GO:0003755">
    <property type="term" value="F:peptidyl-prolyl cis-trans isomerase activity"/>
    <property type="evidence" value="ECO:0007669"/>
    <property type="project" value="UniProtKB-KW"/>
</dbReference>
<dbReference type="Pfam" id="PF05698">
    <property type="entry name" value="Trigger_C"/>
    <property type="match status" value="1"/>
</dbReference>
<organism evidence="5 6">
    <name type="scientific">Olsenella porci</name>
    <dbReference type="NCBI Taxonomy" id="2652279"/>
    <lineage>
        <taxon>Bacteria</taxon>
        <taxon>Bacillati</taxon>
        <taxon>Actinomycetota</taxon>
        <taxon>Coriobacteriia</taxon>
        <taxon>Coriobacteriales</taxon>
        <taxon>Atopobiaceae</taxon>
        <taxon>Olsenella</taxon>
    </lineage>
</organism>
<protein>
    <recommendedName>
        <fullName evidence="4">Trigger factor C-terminal domain-containing protein</fullName>
    </recommendedName>
</protein>
<name>A0A6N7XKN8_9ACTN</name>
<comment type="caution">
    <text evidence="5">The sequence shown here is derived from an EMBL/GenBank/DDBJ whole genome shotgun (WGS) entry which is preliminary data.</text>
</comment>